<dbReference type="Gene3D" id="2.60.480.10">
    <property type="entry name" value="eubacterium ventriosum atcc domain"/>
    <property type="match status" value="1"/>
</dbReference>
<protein>
    <submittedName>
        <fullName evidence="3">Stage V sporulation protein AA</fullName>
    </submittedName>
</protein>
<organism evidence="3 4">
    <name type="scientific">Blautia luti DSM 14534 = JCM 17040</name>
    <dbReference type="NCBI Taxonomy" id="649762"/>
    <lineage>
        <taxon>Bacteria</taxon>
        <taxon>Bacillati</taxon>
        <taxon>Bacillota</taxon>
        <taxon>Clostridia</taxon>
        <taxon>Lachnospirales</taxon>
        <taxon>Lachnospiraceae</taxon>
        <taxon>Blautia</taxon>
    </lineage>
</organism>
<evidence type="ECO:0000313" key="4">
    <source>
        <dbReference type="Proteomes" id="UP000437824"/>
    </source>
</evidence>
<evidence type="ECO:0000259" key="2">
    <source>
        <dbReference type="Pfam" id="PF12164"/>
    </source>
</evidence>
<dbReference type="Pfam" id="PF12164">
    <property type="entry name" value="SporV_AA"/>
    <property type="match status" value="1"/>
</dbReference>
<dbReference type="EMBL" id="WMBC01000013">
    <property type="protein sequence ID" value="MTD62329.1"/>
    <property type="molecule type" value="Genomic_DNA"/>
</dbReference>
<sequence length="204" mass="23112">MSDTLYLLLDQNIQIEHPHVYLQDIARLSCSNSKILNRLRVMPVVNLPPDKPGRYVFSVMDLITQIQQKEPDLEISSIGEPNFIITFKNKPGPGFLLEWVKILFVGLSTFFGAGFSIMTFNNDVDVGSLFSNIYTQVTGQPSGHFTILEITYSIGIGVGVLFFFNHFGHMKITSDPTPMQVQMRLYEDDVNTTIIEDIDRMKNS</sequence>
<dbReference type="InterPro" id="IPR021997">
    <property type="entry name" value="SporV_AA"/>
</dbReference>
<keyword evidence="1" id="KW-0812">Transmembrane</keyword>
<accession>A0A844GLT6</accession>
<dbReference type="InterPro" id="IPR038548">
    <property type="entry name" value="SporV_AA_N_sf"/>
</dbReference>
<name>A0A844GLT6_9FIRM</name>
<gene>
    <name evidence="3" type="ORF">GKZ57_14055</name>
</gene>
<dbReference type="RefSeq" id="WP_154780822.1">
    <property type="nucleotide sequence ID" value="NZ_WMBC01000013.1"/>
</dbReference>
<feature type="transmembrane region" description="Helical" evidence="1">
    <location>
        <begin position="145"/>
        <end position="164"/>
    </location>
</feature>
<comment type="caution">
    <text evidence="3">The sequence shown here is derived from an EMBL/GenBank/DDBJ whole genome shotgun (WGS) entry which is preliminary data.</text>
</comment>
<feature type="transmembrane region" description="Helical" evidence="1">
    <location>
        <begin position="99"/>
        <end position="120"/>
    </location>
</feature>
<evidence type="ECO:0000256" key="1">
    <source>
        <dbReference type="SAM" id="Phobius"/>
    </source>
</evidence>
<feature type="domain" description="Stage V sporulation protein AA" evidence="2">
    <location>
        <begin position="3"/>
        <end position="90"/>
    </location>
</feature>
<evidence type="ECO:0000313" key="3">
    <source>
        <dbReference type="EMBL" id="MTD62329.1"/>
    </source>
</evidence>
<proteinExistence type="predicted"/>
<reference evidence="3 4" key="1">
    <citation type="submission" date="2019-11" db="EMBL/GenBank/DDBJ databases">
        <title>Draft genome sequence of Blautia luti DSM 14534T, isolated from human stool.</title>
        <authorList>
            <person name="Ortiz R."/>
            <person name="Melis-Arcos F."/>
            <person name="Covarrubias P."/>
            <person name="Cardenas J.P."/>
            <person name="Perez-Donoso J."/>
            <person name="Almonacid D."/>
        </authorList>
    </citation>
    <scope>NUCLEOTIDE SEQUENCE [LARGE SCALE GENOMIC DNA]</scope>
    <source>
        <strain evidence="3 4">DSM 14534</strain>
    </source>
</reference>
<dbReference type="AlphaFoldDB" id="A0A844GLT6"/>
<keyword evidence="1" id="KW-0472">Membrane</keyword>
<keyword evidence="1" id="KW-1133">Transmembrane helix</keyword>
<dbReference type="Proteomes" id="UP000437824">
    <property type="component" value="Unassembled WGS sequence"/>
</dbReference>